<gene>
    <name evidence="2" type="ORF">A8806_1152</name>
</gene>
<dbReference type="Pfam" id="PF09413">
    <property type="entry name" value="DUF2007"/>
    <property type="match status" value="1"/>
</dbReference>
<organism evidence="2 3">
    <name type="scientific">Faecalicatena orotica</name>
    <dbReference type="NCBI Taxonomy" id="1544"/>
    <lineage>
        <taxon>Bacteria</taxon>
        <taxon>Bacillati</taxon>
        <taxon>Bacillota</taxon>
        <taxon>Clostridia</taxon>
        <taxon>Lachnospirales</taxon>
        <taxon>Lachnospiraceae</taxon>
        <taxon>Faecalicatena</taxon>
    </lineage>
</organism>
<evidence type="ECO:0000313" key="3">
    <source>
        <dbReference type="Proteomes" id="UP000245845"/>
    </source>
</evidence>
<comment type="caution">
    <text evidence="2">The sequence shown here is derived from an EMBL/GenBank/DDBJ whole genome shotgun (WGS) entry which is preliminary data.</text>
</comment>
<dbReference type="InterPro" id="IPR018551">
    <property type="entry name" value="DUF2007"/>
</dbReference>
<evidence type="ECO:0000259" key="1">
    <source>
        <dbReference type="Pfam" id="PF09413"/>
    </source>
</evidence>
<proteinExistence type="predicted"/>
<reference evidence="2 3" key="1">
    <citation type="submission" date="2018-05" db="EMBL/GenBank/DDBJ databases">
        <title>The Hungate 1000. A catalogue of reference genomes from the rumen microbiome.</title>
        <authorList>
            <person name="Kelly W."/>
        </authorList>
    </citation>
    <scope>NUCLEOTIDE SEQUENCE [LARGE SCALE GENOMIC DNA]</scope>
    <source>
        <strain evidence="2 3">NLAE-zl-C242</strain>
    </source>
</reference>
<name>A0A2Y9BMV2_9FIRM</name>
<dbReference type="OrthoDB" id="2062463at2"/>
<evidence type="ECO:0000313" key="2">
    <source>
        <dbReference type="EMBL" id="PWJ23068.1"/>
    </source>
</evidence>
<accession>A0A2Y9BMV2</accession>
<dbReference type="RefSeq" id="WP_109733065.1">
    <property type="nucleotide sequence ID" value="NZ_BAAACK010000024.1"/>
</dbReference>
<dbReference type="EMBL" id="QGDL01000015">
    <property type="protein sequence ID" value="PWJ23068.1"/>
    <property type="molecule type" value="Genomic_DNA"/>
</dbReference>
<dbReference type="AlphaFoldDB" id="A0A2Y9BMV2"/>
<feature type="domain" description="DUF2007" evidence="1">
    <location>
        <begin position="8"/>
        <end position="73"/>
    </location>
</feature>
<sequence length="80" mass="8826">MEGMKVTKVCTARDKIEAEMILDILSQNGITAFRQGIGSGGIMDIYTGNSIYGEDIFADERDVERAQDLIRNIIEGVEEA</sequence>
<dbReference type="Proteomes" id="UP000245845">
    <property type="component" value="Unassembled WGS sequence"/>
</dbReference>
<keyword evidence="3" id="KW-1185">Reference proteome</keyword>
<protein>
    <submittedName>
        <fullName evidence="2">Putative signal transducing protein</fullName>
    </submittedName>
</protein>